<gene>
    <name evidence="1" type="ORF">FEV09_10525</name>
</gene>
<dbReference type="CDD" id="cd00085">
    <property type="entry name" value="HNHc"/>
    <property type="match status" value="1"/>
</dbReference>
<keyword evidence="1" id="KW-0255">Endonuclease</keyword>
<name>A0A9X4M720_9CYAN</name>
<keyword evidence="2" id="KW-1185">Reference proteome</keyword>
<comment type="caution">
    <text evidence="1">The sequence shown here is derived from an EMBL/GenBank/DDBJ whole genome shotgun (WGS) entry which is preliminary data.</text>
</comment>
<dbReference type="Proteomes" id="UP001152872">
    <property type="component" value="Unassembled WGS sequence"/>
</dbReference>
<protein>
    <submittedName>
        <fullName evidence="1">HNH endonuclease signature motif containing protein</fullName>
    </submittedName>
</protein>
<keyword evidence="1" id="KW-0378">Hydrolase</keyword>
<proteinExistence type="predicted"/>
<organism evidence="1 2">
    <name type="scientific">Pseudanabaena catenata USMAC16</name>
    <dbReference type="NCBI Taxonomy" id="1855837"/>
    <lineage>
        <taxon>Bacteria</taxon>
        <taxon>Bacillati</taxon>
        <taxon>Cyanobacteriota</taxon>
        <taxon>Cyanophyceae</taxon>
        <taxon>Pseudanabaenales</taxon>
        <taxon>Pseudanabaenaceae</taxon>
        <taxon>Pseudanabaena</taxon>
    </lineage>
</organism>
<accession>A0A9X4M720</accession>
<reference evidence="1" key="1">
    <citation type="submission" date="2019-05" db="EMBL/GenBank/DDBJ databases">
        <title>Whole genome sequencing of Pseudanabaena catenata USMAC16.</title>
        <authorList>
            <person name="Khan Z."/>
            <person name="Omar W.M."/>
            <person name="Convey P."/>
            <person name="Merican F."/>
            <person name="Najimudin N."/>
        </authorList>
    </citation>
    <scope>NUCLEOTIDE SEQUENCE</scope>
    <source>
        <strain evidence="1">USMAC16</strain>
    </source>
</reference>
<evidence type="ECO:0000313" key="1">
    <source>
        <dbReference type="EMBL" id="MDG3494991.1"/>
    </source>
</evidence>
<dbReference type="EMBL" id="VBTY01000074">
    <property type="protein sequence ID" value="MDG3494991.1"/>
    <property type="molecule type" value="Genomic_DNA"/>
</dbReference>
<keyword evidence="1" id="KW-0540">Nuclease</keyword>
<evidence type="ECO:0000313" key="2">
    <source>
        <dbReference type="Proteomes" id="UP001152872"/>
    </source>
</evidence>
<dbReference type="AlphaFoldDB" id="A0A9X4M720"/>
<dbReference type="Gene3D" id="1.10.30.50">
    <property type="match status" value="1"/>
</dbReference>
<sequence>MNRKLYPKDWEEIAFKIKQEANWTCEKCKKKCLEPHQVFEEYKRDRREWALFTLTVHHIDHNPPNCDRQNLIALCSVCHRRQHAQDKKFGLRTGQLSLI</sequence>
<dbReference type="GO" id="GO:0004519">
    <property type="term" value="F:endonuclease activity"/>
    <property type="evidence" value="ECO:0007669"/>
    <property type="project" value="UniProtKB-KW"/>
</dbReference>
<dbReference type="InterPro" id="IPR003615">
    <property type="entry name" value="HNH_nuc"/>
</dbReference>
<dbReference type="RefSeq" id="WP_277909234.1">
    <property type="nucleotide sequence ID" value="NZ_VBTY01000074.1"/>
</dbReference>